<dbReference type="InterPro" id="IPR039777">
    <property type="entry name" value="IFRD"/>
</dbReference>
<dbReference type="OrthoDB" id="686784at2759"/>
<keyword evidence="5" id="KW-1185">Reference proteome</keyword>
<dbReference type="InterPro" id="IPR007701">
    <property type="entry name" value="Interferon-rel_develop_reg_N"/>
</dbReference>
<organism evidence="4 5">
    <name type="scientific">Handroanthus impetiginosus</name>
    <dbReference type="NCBI Taxonomy" id="429701"/>
    <lineage>
        <taxon>Eukaryota</taxon>
        <taxon>Viridiplantae</taxon>
        <taxon>Streptophyta</taxon>
        <taxon>Embryophyta</taxon>
        <taxon>Tracheophyta</taxon>
        <taxon>Spermatophyta</taxon>
        <taxon>Magnoliopsida</taxon>
        <taxon>eudicotyledons</taxon>
        <taxon>Gunneridae</taxon>
        <taxon>Pentapetalae</taxon>
        <taxon>asterids</taxon>
        <taxon>lamiids</taxon>
        <taxon>Lamiales</taxon>
        <taxon>Bignoniaceae</taxon>
        <taxon>Crescentiina</taxon>
        <taxon>Tabebuia alliance</taxon>
        <taxon>Handroanthus</taxon>
    </lineage>
</organism>
<gene>
    <name evidence="4" type="ORF">CDL12_24345</name>
</gene>
<evidence type="ECO:0008006" key="6">
    <source>
        <dbReference type="Google" id="ProtNLM"/>
    </source>
</evidence>
<dbReference type="PANTHER" id="PTHR12354:SF1">
    <property type="entry name" value="INTERFERON-RELATED DEVELOPMENTAL REGULATOR 1"/>
    <property type="match status" value="1"/>
</dbReference>
<dbReference type="Pfam" id="PF04836">
    <property type="entry name" value="IFRD_C"/>
    <property type="match status" value="1"/>
</dbReference>
<sequence>MSKTSSLLECLAVVTFVTGETEKSMQIMWQVAHSELCSDVTAAKPSPAVITMVVSAWSFLLTDVDGWSLNPKIWQESMSYFSTLLDEDNRLLRIAAGEALALFFEIGSLEKFCGEPELANVVSTDKGTDSQYIHELRSKIVNQVRDLSSEAGGKGSTKKDLNTQRDKFRAILDFIEDGYTPETSMKISGASLHTSTWSQFIKLNFLKHFLGGGFVNHMQENEFLQDVFGFTPKKNLPGEHRRMSPNEKKVYKSPNSALNKARTKILKEQRTLSQGVKSGHYAVGCSDNY</sequence>
<evidence type="ECO:0000313" key="4">
    <source>
        <dbReference type="EMBL" id="PIN03127.1"/>
    </source>
</evidence>
<feature type="chain" id="PRO_5013742112" description="Interferon-related developmental regulator N-terminal domain-containing protein" evidence="1">
    <location>
        <begin position="20"/>
        <end position="289"/>
    </location>
</feature>
<reference evidence="5" key="1">
    <citation type="journal article" date="2018" name="Gigascience">
        <title>Genome assembly of the Pink Ipe (Handroanthus impetiginosus, Bignoniaceae), a highly valued, ecologically keystone Neotropical timber forest tree.</title>
        <authorList>
            <person name="Silva-Junior O.B."/>
            <person name="Grattapaglia D."/>
            <person name="Novaes E."/>
            <person name="Collevatti R.G."/>
        </authorList>
    </citation>
    <scope>NUCLEOTIDE SEQUENCE [LARGE SCALE GENOMIC DNA]</scope>
    <source>
        <strain evidence="5">cv. UFG-1</strain>
    </source>
</reference>
<accession>A0A2G9GCV9</accession>
<feature type="signal peptide" evidence="1">
    <location>
        <begin position="1"/>
        <end position="19"/>
    </location>
</feature>
<dbReference type="EMBL" id="NKXS01005631">
    <property type="protein sequence ID" value="PIN03127.1"/>
    <property type="molecule type" value="Genomic_DNA"/>
</dbReference>
<evidence type="ECO:0000259" key="2">
    <source>
        <dbReference type="Pfam" id="PF04836"/>
    </source>
</evidence>
<evidence type="ECO:0000256" key="1">
    <source>
        <dbReference type="SAM" id="SignalP"/>
    </source>
</evidence>
<feature type="domain" description="Interferon-related developmental regulator N-terminal" evidence="3">
    <location>
        <begin position="2"/>
        <end position="176"/>
    </location>
</feature>
<keyword evidence="1" id="KW-0732">Signal</keyword>
<feature type="domain" description="Interferon-related developmental regulator C-terminal" evidence="2">
    <location>
        <begin position="221"/>
        <end position="273"/>
    </location>
</feature>
<comment type="caution">
    <text evidence="4">The sequence shown here is derived from an EMBL/GenBank/DDBJ whole genome shotgun (WGS) entry which is preliminary data.</text>
</comment>
<evidence type="ECO:0000313" key="5">
    <source>
        <dbReference type="Proteomes" id="UP000231279"/>
    </source>
</evidence>
<proteinExistence type="predicted"/>
<dbReference type="STRING" id="429701.A0A2G9GCV9"/>
<dbReference type="Proteomes" id="UP000231279">
    <property type="component" value="Unassembled WGS sequence"/>
</dbReference>
<name>A0A2G9GCV9_9LAMI</name>
<evidence type="ECO:0000259" key="3">
    <source>
        <dbReference type="Pfam" id="PF05004"/>
    </source>
</evidence>
<dbReference type="PANTHER" id="PTHR12354">
    <property type="entry name" value="INTERFERON-RELATED DEVELOPMENTAL REGULATOR"/>
    <property type="match status" value="1"/>
</dbReference>
<protein>
    <recommendedName>
        <fullName evidence="6">Interferon-related developmental regulator N-terminal domain-containing protein</fullName>
    </recommendedName>
</protein>
<dbReference type="Pfam" id="PF05004">
    <property type="entry name" value="IFRD"/>
    <property type="match status" value="1"/>
</dbReference>
<dbReference type="InterPro" id="IPR006921">
    <property type="entry name" value="Interferon-rel_develop_reg_C"/>
</dbReference>
<dbReference type="AlphaFoldDB" id="A0A2G9GCV9"/>